<comment type="caution">
    <text evidence="2">The sequence shown here is derived from an EMBL/GenBank/DDBJ whole genome shotgun (WGS) entry which is preliminary data.</text>
</comment>
<sequence>LLSIAAFSYSAPISSPNHDLTAKQFWSDLFTKFKTATDEEVLTIVIKKLNHFFPDFLSIDEAKEMYTVLKDYQDKEYLTGEMPKFTPKAMKTLLRIKSDLMDRYNELDEEAQKFLAKVGLDVMAAAEKLADVKMDKFRGAAEKFDQLKTRVDALSEESREGLIKEFPVFGKLEEIRAHVDIRGPHEGVREPSRIR</sequence>
<dbReference type="EMBL" id="BTSX01000001">
    <property type="protein sequence ID" value="GMS79136.1"/>
    <property type="molecule type" value="Genomic_DNA"/>
</dbReference>
<accession>A0AAV5S841</accession>
<keyword evidence="1" id="KW-0175">Coiled coil</keyword>
<name>A0AAV5S841_9BILA</name>
<feature type="coiled-coil region" evidence="1">
    <location>
        <begin position="90"/>
        <end position="157"/>
    </location>
</feature>
<dbReference type="AlphaFoldDB" id="A0AAV5S841"/>
<organism evidence="2 3">
    <name type="scientific">Pristionchus entomophagus</name>
    <dbReference type="NCBI Taxonomy" id="358040"/>
    <lineage>
        <taxon>Eukaryota</taxon>
        <taxon>Metazoa</taxon>
        <taxon>Ecdysozoa</taxon>
        <taxon>Nematoda</taxon>
        <taxon>Chromadorea</taxon>
        <taxon>Rhabditida</taxon>
        <taxon>Rhabditina</taxon>
        <taxon>Diplogasteromorpha</taxon>
        <taxon>Diplogasteroidea</taxon>
        <taxon>Neodiplogasteridae</taxon>
        <taxon>Pristionchus</taxon>
    </lineage>
</organism>
<evidence type="ECO:0000313" key="2">
    <source>
        <dbReference type="EMBL" id="GMS79136.1"/>
    </source>
</evidence>
<dbReference type="Gene3D" id="1.20.120.1100">
    <property type="match status" value="1"/>
</dbReference>
<reference evidence="2" key="1">
    <citation type="submission" date="2023-10" db="EMBL/GenBank/DDBJ databases">
        <title>Genome assembly of Pristionchus species.</title>
        <authorList>
            <person name="Yoshida K."/>
            <person name="Sommer R.J."/>
        </authorList>
    </citation>
    <scope>NUCLEOTIDE SEQUENCE</scope>
    <source>
        <strain evidence="2">RS0144</strain>
    </source>
</reference>
<evidence type="ECO:0000256" key="1">
    <source>
        <dbReference type="SAM" id="Coils"/>
    </source>
</evidence>
<feature type="non-terminal residue" evidence="2">
    <location>
        <position position="1"/>
    </location>
</feature>
<dbReference type="Proteomes" id="UP001432027">
    <property type="component" value="Unassembled WGS sequence"/>
</dbReference>
<proteinExistence type="predicted"/>
<keyword evidence="3" id="KW-1185">Reference proteome</keyword>
<evidence type="ECO:0000313" key="3">
    <source>
        <dbReference type="Proteomes" id="UP001432027"/>
    </source>
</evidence>
<protein>
    <submittedName>
        <fullName evidence="2">Uncharacterized protein</fullName>
    </submittedName>
</protein>
<gene>
    <name evidence="2" type="ORF">PENTCL1PPCAC_1311</name>
</gene>